<evidence type="ECO:0000256" key="3">
    <source>
        <dbReference type="ARBA" id="ARBA00022490"/>
    </source>
</evidence>
<evidence type="ECO:0000256" key="10">
    <source>
        <dbReference type="PROSITE-ProRule" id="PRU01389"/>
    </source>
</evidence>
<feature type="compositionally biased region" description="Pro residues" evidence="11">
    <location>
        <begin position="38"/>
        <end position="54"/>
    </location>
</feature>
<feature type="compositionally biased region" description="Basic and acidic residues" evidence="11">
    <location>
        <begin position="579"/>
        <end position="614"/>
    </location>
</feature>
<comment type="subcellular location">
    <subcellularLocation>
        <location evidence="1">Cytoplasm</location>
    </subcellularLocation>
</comment>
<keyword evidence="3 10" id="KW-0963">Cytoplasm</keyword>
<feature type="domain" description="VLRF1" evidence="12">
    <location>
        <begin position="206"/>
        <end position="364"/>
    </location>
</feature>
<name>A0A8H3DMN3_9AGAM</name>
<evidence type="ECO:0000256" key="9">
    <source>
        <dbReference type="ARBA" id="ARBA00023054"/>
    </source>
</evidence>
<protein>
    <recommendedName>
        <fullName evidence="12">VLRF1 domain-containing protein</fullName>
    </recommendedName>
</protein>
<dbReference type="InterPro" id="IPR047139">
    <property type="entry name" value="ANKZ1/VMS1"/>
</dbReference>
<feature type="region of interest" description="Disordered" evidence="11">
    <location>
        <begin position="564"/>
        <end position="647"/>
    </location>
</feature>
<dbReference type="GO" id="GO:0004519">
    <property type="term" value="F:endonuclease activity"/>
    <property type="evidence" value="ECO:0007669"/>
    <property type="project" value="UniProtKB-KW"/>
</dbReference>
<comment type="caution">
    <text evidence="13">The sequence shown here is derived from an EMBL/GenBank/DDBJ whole genome shotgun (WGS) entry which is preliminary data.</text>
</comment>
<evidence type="ECO:0000256" key="11">
    <source>
        <dbReference type="SAM" id="MobiDB-lite"/>
    </source>
</evidence>
<keyword evidence="9" id="KW-0175">Coiled coil</keyword>
<dbReference type="GO" id="GO:0016787">
    <property type="term" value="F:hydrolase activity"/>
    <property type="evidence" value="ECO:0007669"/>
    <property type="project" value="UniProtKB-KW"/>
</dbReference>
<dbReference type="EMBL" id="CAJMWT010007745">
    <property type="protein sequence ID" value="CAE6528003.1"/>
    <property type="molecule type" value="Genomic_DNA"/>
</dbReference>
<dbReference type="AlphaFoldDB" id="A0A8H3DMN3"/>
<dbReference type="PANTHER" id="PTHR16036:SF2">
    <property type="entry name" value="TRNA ENDONUCLEASE ANKZF1"/>
    <property type="match status" value="1"/>
</dbReference>
<accession>A0A8H3DMN3</accession>
<feature type="region of interest" description="Disordered" evidence="11">
    <location>
        <begin position="495"/>
        <end position="517"/>
    </location>
</feature>
<keyword evidence="6 10" id="KW-0255">Endonuclease</keyword>
<dbReference type="Proteomes" id="UP000663843">
    <property type="component" value="Unassembled WGS sequence"/>
</dbReference>
<evidence type="ECO:0000313" key="13">
    <source>
        <dbReference type="EMBL" id="CAE6528003.1"/>
    </source>
</evidence>
<reference evidence="13" key="1">
    <citation type="submission" date="2021-01" db="EMBL/GenBank/DDBJ databases">
        <authorList>
            <person name="Kaushik A."/>
        </authorList>
    </citation>
    <scope>NUCLEOTIDE SEQUENCE</scope>
    <source>
        <strain evidence="13">AG2-2IIIB</strain>
    </source>
</reference>
<feature type="compositionally biased region" description="Low complexity" evidence="11">
    <location>
        <begin position="495"/>
        <end position="510"/>
    </location>
</feature>
<feature type="region of interest" description="Disordered" evidence="11">
    <location>
        <begin position="256"/>
        <end position="281"/>
    </location>
</feature>
<dbReference type="GO" id="GO:0005737">
    <property type="term" value="C:cytoplasm"/>
    <property type="evidence" value="ECO:0007669"/>
    <property type="project" value="UniProtKB-SubCell"/>
</dbReference>
<evidence type="ECO:0000256" key="5">
    <source>
        <dbReference type="ARBA" id="ARBA00022737"/>
    </source>
</evidence>
<keyword evidence="5" id="KW-0677">Repeat</keyword>
<dbReference type="GO" id="GO:0036503">
    <property type="term" value="P:ERAD pathway"/>
    <property type="evidence" value="ECO:0007669"/>
    <property type="project" value="TreeGrafter"/>
</dbReference>
<feature type="region of interest" description="Disordered" evidence="11">
    <location>
        <begin position="379"/>
        <end position="408"/>
    </location>
</feature>
<gene>
    <name evidence="13" type="ORF">RDB_LOCUS174890</name>
</gene>
<organism evidence="13 14">
    <name type="scientific">Rhizoctonia solani</name>
    <dbReference type="NCBI Taxonomy" id="456999"/>
    <lineage>
        <taxon>Eukaryota</taxon>
        <taxon>Fungi</taxon>
        <taxon>Dikarya</taxon>
        <taxon>Basidiomycota</taxon>
        <taxon>Agaricomycotina</taxon>
        <taxon>Agaricomycetes</taxon>
        <taxon>Cantharellales</taxon>
        <taxon>Ceratobasidiaceae</taxon>
        <taxon>Rhizoctonia</taxon>
    </lineage>
</organism>
<comment type="similarity">
    <text evidence="2 10">Belongs to the ANKZF1/VMS1 family.</text>
</comment>
<keyword evidence="8" id="KW-0040">ANK repeat</keyword>
<evidence type="ECO:0000256" key="1">
    <source>
        <dbReference type="ARBA" id="ARBA00004496"/>
    </source>
</evidence>
<dbReference type="InterPro" id="IPR041175">
    <property type="entry name" value="VLRF1/Vms1"/>
</dbReference>
<evidence type="ECO:0000256" key="7">
    <source>
        <dbReference type="ARBA" id="ARBA00022801"/>
    </source>
</evidence>
<dbReference type="Pfam" id="PF18826">
    <property type="entry name" value="bVLRF1"/>
    <property type="match status" value="1"/>
</dbReference>
<evidence type="ECO:0000256" key="2">
    <source>
        <dbReference type="ARBA" id="ARBA00009262"/>
    </source>
</evidence>
<evidence type="ECO:0000256" key="6">
    <source>
        <dbReference type="ARBA" id="ARBA00022759"/>
    </source>
</evidence>
<feature type="region of interest" description="Disordered" evidence="11">
    <location>
        <begin position="37"/>
        <end position="60"/>
    </location>
</feature>
<sequence>MATPTAPARDLKEPIHVFSIPADLLEVLSLRESSLVANPPPVIAPKRPTTPPSTSPGSTPSCTVCLGANMSDVKEQRAHFRSDWHRYNVKMRLQDVSSQPVSEEQFTKLIEDLAESLSGSESSTNSNSSDDAVAALLYKKQKRGLDHTQMDDEDMPNLPRSPIAWFQAPNDYPDTQFGVYTALFPTGTEPTNYVRALQDLQTESSEDRLWTMLATAGGHFAALVVRVKIPRQGNSTKGKKAAPQMEIIKHKTFHRYTTRRKQGGSQSVNDNAKGPAKSAGAQLRRYGEQALREDIQGLLAEWSEDVRNSERIFFRASVSNRKMFWDWDNSPIKKGDERLRTFPFPTRRPTQAELMRCLIELTRVKTSHLSEDALRALEESQRASLPKPKAPITKTPVPDKPAKEKPVALSKEEELVRDRWRRVIDMVVKGRIDPLKVFWEKNSDTITANTTIPGWAQAQETRGLSTLLQVASAAGQEAVTRWLLEDQRADPTIPIPSGAAAASSLPTASDSESEAPRVAGQVRKAYNIAGNRSTRNVFRRAAYAHPEWYNWKEDASVLSVLSPEMEAERDKKKTSRRANLRDKLREREKAREEQARAEELAAKEAEVREREAAARAKLNTPVTGPQKLGGSGGSGVTNSMAGLTPEMRAKIERERRARAAEARLAGR</sequence>
<evidence type="ECO:0000256" key="8">
    <source>
        <dbReference type="ARBA" id="ARBA00023043"/>
    </source>
</evidence>
<dbReference type="PANTHER" id="PTHR16036">
    <property type="entry name" value="ANKYRIN REPEAT AND ZINC FINGER DOMAIN-CONTAINING PROTEIN 1"/>
    <property type="match status" value="1"/>
</dbReference>
<comment type="domain">
    <text evidence="10">The VLRF1 domain mediates binding to the 60S ribosomal subunit.</text>
</comment>
<keyword evidence="4 10" id="KW-0540">Nuclease</keyword>
<feature type="active site" evidence="10">
    <location>
        <position position="266"/>
    </location>
</feature>
<evidence type="ECO:0000259" key="12">
    <source>
        <dbReference type="PROSITE" id="PS52044"/>
    </source>
</evidence>
<proteinExistence type="inferred from homology"/>
<evidence type="ECO:0000313" key="14">
    <source>
        <dbReference type="Proteomes" id="UP000663843"/>
    </source>
</evidence>
<dbReference type="PROSITE" id="PS52044">
    <property type="entry name" value="VLRF1"/>
    <property type="match status" value="1"/>
</dbReference>
<evidence type="ECO:0000256" key="4">
    <source>
        <dbReference type="ARBA" id="ARBA00022722"/>
    </source>
</evidence>
<keyword evidence="7 10" id="KW-0378">Hydrolase</keyword>